<accession>A0A542Y3L5</accession>
<protein>
    <submittedName>
        <fullName evidence="4">Shikimate dehydrogenase</fullName>
    </submittedName>
</protein>
<dbReference type="GO" id="GO:0009073">
    <property type="term" value="P:aromatic amino acid family biosynthetic process"/>
    <property type="evidence" value="ECO:0007669"/>
    <property type="project" value="UniProtKB-KW"/>
</dbReference>
<dbReference type="InterPro" id="IPR036291">
    <property type="entry name" value="NAD(P)-bd_dom_sf"/>
</dbReference>
<dbReference type="GO" id="GO:0019632">
    <property type="term" value="P:shikimate metabolic process"/>
    <property type="evidence" value="ECO:0007669"/>
    <property type="project" value="TreeGrafter"/>
</dbReference>
<gene>
    <name evidence="4" type="ORF">FB468_0672</name>
</gene>
<dbReference type="PANTHER" id="PTHR21089">
    <property type="entry name" value="SHIKIMATE DEHYDROGENASE"/>
    <property type="match status" value="1"/>
</dbReference>
<dbReference type="PANTHER" id="PTHR21089:SF1">
    <property type="entry name" value="BIFUNCTIONAL 3-DEHYDROQUINATE DEHYDRATASE_SHIKIMATE DEHYDROGENASE, CHLOROPLASTIC"/>
    <property type="match status" value="1"/>
</dbReference>
<keyword evidence="2" id="KW-0028">Amino-acid biosynthesis</keyword>
<dbReference type="AlphaFoldDB" id="A0A542Y3L5"/>
<dbReference type="OrthoDB" id="9776868at2"/>
<dbReference type="InterPro" id="IPR013708">
    <property type="entry name" value="Shikimate_DH-bd_N"/>
</dbReference>
<evidence type="ECO:0000313" key="5">
    <source>
        <dbReference type="Proteomes" id="UP000319094"/>
    </source>
</evidence>
<organism evidence="4 5">
    <name type="scientific">Leucobacter komagatae</name>
    <dbReference type="NCBI Taxonomy" id="55969"/>
    <lineage>
        <taxon>Bacteria</taxon>
        <taxon>Bacillati</taxon>
        <taxon>Actinomycetota</taxon>
        <taxon>Actinomycetes</taxon>
        <taxon>Micrococcales</taxon>
        <taxon>Microbacteriaceae</taxon>
        <taxon>Leucobacter</taxon>
    </lineage>
</organism>
<keyword evidence="2" id="KW-0057">Aromatic amino acid biosynthesis</keyword>
<dbReference type="GO" id="GO:0050661">
    <property type="term" value="F:NADP binding"/>
    <property type="evidence" value="ECO:0007669"/>
    <property type="project" value="TreeGrafter"/>
</dbReference>
<evidence type="ECO:0000256" key="1">
    <source>
        <dbReference type="ARBA" id="ARBA00004871"/>
    </source>
</evidence>
<dbReference type="EMBL" id="VFON01000001">
    <property type="protein sequence ID" value="TQL42667.1"/>
    <property type="molecule type" value="Genomic_DNA"/>
</dbReference>
<dbReference type="GO" id="GO:0009423">
    <property type="term" value="P:chorismate biosynthetic process"/>
    <property type="evidence" value="ECO:0007669"/>
    <property type="project" value="TreeGrafter"/>
</dbReference>
<feature type="domain" description="Shikimate dehydrogenase substrate binding N-terminal" evidence="3">
    <location>
        <begin position="14"/>
        <end position="95"/>
    </location>
</feature>
<sequence length="280" mass="29055">MTNSRQAESAKLGVLGKPIAHSKSPAIHRAAYEVLGLPWSYDRFEVDAPELKAFLAGLGPEWLGLSLTMPLKEEAARLAVDVDPVARESGVVNTLVRASGDRGGWVGFNTDVAGLARAIQNAGLDATSTVVLGAGATAVSAILAARSLGAERVAVAARRPEAAGDLAARFGDGMSGLALGDAPGFPATLVISTLPGHVTAGIELDPALLGVPLFDVAYDPWPSPLATRWRSAGTDAHAGLDMLIEQALVQIRIFRNGDPNEPVADEQTVLAAMRAASVER</sequence>
<dbReference type="Gene3D" id="3.40.50.720">
    <property type="entry name" value="NAD(P)-binding Rossmann-like Domain"/>
    <property type="match status" value="1"/>
</dbReference>
<dbReference type="InterPro" id="IPR046346">
    <property type="entry name" value="Aminoacid_DH-like_N_sf"/>
</dbReference>
<dbReference type="Gene3D" id="3.40.50.10860">
    <property type="entry name" value="Leucine Dehydrogenase, chain A, domain 1"/>
    <property type="match status" value="1"/>
</dbReference>
<keyword evidence="5" id="KW-1185">Reference proteome</keyword>
<dbReference type="CDD" id="cd01065">
    <property type="entry name" value="NAD_bind_Shikimate_DH"/>
    <property type="match status" value="1"/>
</dbReference>
<name>A0A542Y3L5_9MICO</name>
<evidence type="ECO:0000313" key="4">
    <source>
        <dbReference type="EMBL" id="TQL42667.1"/>
    </source>
</evidence>
<proteinExistence type="predicted"/>
<dbReference type="STRING" id="55969.SD72_06050"/>
<evidence type="ECO:0000259" key="3">
    <source>
        <dbReference type="Pfam" id="PF08501"/>
    </source>
</evidence>
<comment type="caution">
    <text evidence="4">The sequence shown here is derived from an EMBL/GenBank/DDBJ whole genome shotgun (WGS) entry which is preliminary data.</text>
</comment>
<dbReference type="Pfam" id="PF08501">
    <property type="entry name" value="Shikimate_dh_N"/>
    <property type="match status" value="1"/>
</dbReference>
<comment type="pathway">
    <text evidence="1">Metabolic intermediate biosynthesis; chorismate biosynthesis; chorismate from D-erythrose 4-phosphate and phosphoenolpyruvate: step 4/7.</text>
</comment>
<dbReference type="GO" id="GO:0005829">
    <property type="term" value="C:cytosol"/>
    <property type="evidence" value="ECO:0007669"/>
    <property type="project" value="TreeGrafter"/>
</dbReference>
<dbReference type="InterPro" id="IPR022893">
    <property type="entry name" value="Shikimate_DH_fam"/>
</dbReference>
<dbReference type="SUPFAM" id="SSF51735">
    <property type="entry name" value="NAD(P)-binding Rossmann-fold domains"/>
    <property type="match status" value="1"/>
</dbReference>
<dbReference type="RefSeq" id="WP_141886088.1">
    <property type="nucleotide sequence ID" value="NZ_BAAAUY010000013.1"/>
</dbReference>
<dbReference type="GO" id="GO:0004764">
    <property type="term" value="F:shikimate 3-dehydrogenase (NADP+) activity"/>
    <property type="evidence" value="ECO:0007669"/>
    <property type="project" value="InterPro"/>
</dbReference>
<dbReference type="SUPFAM" id="SSF53223">
    <property type="entry name" value="Aminoacid dehydrogenase-like, N-terminal domain"/>
    <property type="match status" value="1"/>
</dbReference>
<reference evidence="4 5" key="1">
    <citation type="submission" date="2019-06" db="EMBL/GenBank/DDBJ databases">
        <title>Sequencing the genomes of 1000 actinobacteria strains.</title>
        <authorList>
            <person name="Klenk H.-P."/>
        </authorList>
    </citation>
    <scope>NUCLEOTIDE SEQUENCE [LARGE SCALE GENOMIC DNA]</scope>
    <source>
        <strain evidence="4 5">DSM 8803</strain>
    </source>
</reference>
<dbReference type="Proteomes" id="UP000319094">
    <property type="component" value="Unassembled WGS sequence"/>
</dbReference>
<evidence type="ECO:0000256" key="2">
    <source>
        <dbReference type="ARBA" id="ARBA00023141"/>
    </source>
</evidence>